<dbReference type="EMBL" id="KI963987">
    <property type="protein sequence ID" value="EUC45298.1"/>
    <property type="molecule type" value="Genomic_DNA"/>
</dbReference>
<dbReference type="PANTHER" id="PTHR44167:SF24">
    <property type="entry name" value="SERINE_THREONINE-PROTEIN KINASE CHK2"/>
    <property type="match status" value="1"/>
</dbReference>
<dbReference type="GO" id="GO:0005634">
    <property type="term" value="C:nucleus"/>
    <property type="evidence" value="ECO:0007669"/>
    <property type="project" value="TreeGrafter"/>
</dbReference>
<dbReference type="GeneID" id="19124637"/>
<dbReference type="eggNOG" id="KOG0032">
    <property type="taxonomic scope" value="Eukaryota"/>
</dbReference>
<dbReference type="Gene3D" id="1.10.510.10">
    <property type="entry name" value="Transferase(Phosphotransferase) domain 1"/>
    <property type="match status" value="1"/>
</dbReference>
<dbReference type="InterPro" id="IPR008271">
    <property type="entry name" value="Ser/Thr_kinase_AS"/>
</dbReference>
<dbReference type="GO" id="GO:0005524">
    <property type="term" value="F:ATP binding"/>
    <property type="evidence" value="ECO:0007669"/>
    <property type="project" value="InterPro"/>
</dbReference>
<dbReference type="PROSITE" id="PS50011">
    <property type="entry name" value="PROTEIN_KINASE_DOM"/>
    <property type="match status" value="1"/>
</dbReference>
<dbReference type="AlphaFoldDB" id="W6Z679"/>
<sequence length="322" mass="36859">MAALSSLDLVGSTGRSYIFKKLIQERPHVGRVWLASSRNENFILKDIPKNIVLGFNEDIRPRLPLTPRVRLPVDTIPDRPILVYEYLDQDLLNLVQSQVSMQARKEILKAILQGIADLHDRDIVHLDVKPDNFLVSYRSIDHDILVKKVQVNDFENAGYIPKPRCVKGMLAGNNNWRSPEANFRGTLNKPTDLFSFGLVCIYAILGRIILGCDADFEFHESKGIPPICIRLPRQITYFGDQEGLNGLMKHFSDEETKREILGMHWKARMADNHPYVPFSEWTGVDSTFKDLIRGLNNLDPSRRLTARQALEHPWFEGVKLAF</sequence>
<dbReference type="InterPro" id="IPR011009">
    <property type="entry name" value="Kinase-like_dom_sf"/>
</dbReference>
<evidence type="ECO:0000313" key="3">
    <source>
        <dbReference type="Proteomes" id="UP000054032"/>
    </source>
</evidence>
<evidence type="ECO:0000259" key="1">
    <source>
        <dbReference type="PROSITE" id="PS50011"/>
    </source>
</evidence>
<dbReference type="GO" id="GO:0044773">
    <property type="term" value="P:mitotic DNA damage checkpoint signaling"/>
    <property type="evidence" value="ECO:0007669"/>
    <property type="project" value="TreeGrafter"/>
</dbReference>
<dbReference type="PROSITE" id="PS00108">
    <property type="entry name" value="PROTEIN_KINASE_ST"/>
    <property type="match status" value="1"/>
</dbReference>
<organism evidence="2 3">
    <name type="scientific">Bipolaris oryzae ATCC 44560</name>
    <dbReference type="NCBI Taxonomy" id="930090"/>
    <lineage>
        <taxon>Eukaryota</taxon>
        <taxon>Fungi</taxon>
        <taxon>Dikarya</taxon>
        <taxon>Ascomycota</taxon>
        <taxon>Pezizomycotina</taxon>
        <taxon>Dothideomycetes</taxon>
        <taxon>Pleosporomycetidae</taxon>
        <taxon>Pleosporales</taxon>
        <taxon>Pleosporineae</taxon>
        <taxon>Pleosporaceae</taxon>
        <taxon>Bipolaris</taxon>
    </lineage>
</organism>
<dbReference type="SMART" id="SM00220">
    <property type="entry name" value="S_TKc"/>
    <property type="match status" value="1"/>
</dbReference>
<reference evidence="2 3" key="1">
    <citation type="journal article" date="2013" name="PLoS Genet.">
        <title>Comparative genome structure, secondary metabolite, and effector coding capacity across Cochliobolus pathogens.</title>
        <authorList>
            <person name="Condon B.J."/>
            <person name="Leng Y."/>
            <person name="Wu D."/>
            <person name="Bushley K.E."/>
            <person name="Ohm R.A."/>
            <person name="Otillar R."/>
            <person name="Martin J."/>
            <person name="Schackwitz W."/>
            <person name="Grimwood J."/>
            <person name="MohdZainudin N."/>
            <person name="Xue C."/>
            <person name="Wang R."/>
            <person name="Manning V.A."/>
            <person name="Dhillon B."/>
            <person name="Tu Z.J."/>
            <person name="Steffenson B.J."/>
            <person name="Salamov A."/>
            <person name="Sun H."/>
            <person name="Lowry S."/>
            <person name="LaButti K."/>
            <person name="Han J."/>
            <person name="Copeland A."/>
            <person name="Lindquist E."/>
            <person name="Barry K."/>
            <person name="Schmutz J."/>
            <person name="Baker S.E."/>
            <person name="Ciuffetti L.M."/>
            <person name="Grigoriev I.V."/>
            <person name="Zhong S."/>
            <person name="Turgeon B.G."/>
        </authorList>
    </citation>
    <scope>NUCLEOTIDE SEQUENCE [LARGE SCALE GENOMIC DNA]</scope>
    <source>
        <strain evidence="2 3">ATCC 44560</strain>
    </source>
</reference>
<evidence type="ECO:0000313" key="2">
    <source>
        <dbReference type="EMBL" id="EUC45298.1"/>
    </source>
</evidence>
<dbReference type="KEGG" id="bor:COCMIDRAFT_5499"/>
<dbReference type="PANTHER" id="PTHR44167">
    <property type="entry name" value="OVARIAN-SPECIFIC SERINE/THREONINE-PROTEIN KINASE LOK-RELATED"/>
    <property type="match status" value="1"/>
</dbReference>
<accession>W6Z679</accession>
<dbReference type="SUPFAM" id="SSF56112">
    <property type="entry name" value="Protein kinase-like (PK-like)"/>
    <property type="match status" value="1"/>
</dbReference>
<keyword evidence="3" id="KW-1185">Reference proteome</keyword>
<proteinExistence type="predicted"/>
<dbReference type="OrthoDB" id="4062651at2759"/>
<name>W6Z679_COCMI</name>
<dbReference type="RefSeq" id="XP_007688174.1">
    <property type="nucleotide sequence ID" value="XM_007689984.1"/>
</dbReference>
<gene>
    <name evidence="2" type="ORF">COCMIDRAFT_5499</name>
</gene>
<dbReference type="Pfam" id="PF00069">
    <property type="entry name" value="Pkinase"/>
    <property type="match status" value="1"/>
</dbReference>
<feature type="domain" description="Protein kinase" evidence="1">
    <location>
        <begin position="1"/>
        <end position="315"/>
    </location>
</feature>
<protein>
    <recommendedName>
        <fullName evidence="1">Protein kinase domain-containing protein</fullName>
    </recommendedName>
</protein>
<dbReference type="GO" id="GO:0004674">
    <property type="term" value="F:protein serine/threonine kinase activity"/>
    <property type="evidence" value="ECO:0007669"/>
    <property type="project" value="TreeGrafter"/>
</dbReference>
<dbReference type="HOGENOM" id="CLU_054430_0_0_1"/>
<dbReference type="InterPro" id="IPR000719">
    <property type="entry name" value="Prot_kinase_dom"/>
</dbReference>
<dbReference type="Proteomes" id="UP000054032">
    <property type="component" value="Unassembled WGS sequence"/>
</dbReference>